<dbReference type="AlphaFoldDB" id="A0A0B0PRH0"/>
<protein>
    <submittedName>
        <fullName evidence="1">Uncharacterized protein</fullName>
    </submittedName>
</protein>
<keyword evidence="2" id="KW-1185">Reference proteome</keyword>
<reference evidence="2" key="1">
    <citation type="submission" date="2014-09" db="EMBL/GenBank/DDBJ databases">
        <authorList>
            <person name="Mudge J."/>
            <person name="Ramaraj T."/>
            <person name="Lindquist I.E."/>
            <person name="Bharti A.K."/>
            <person name="Sundararajan A."/>
            <person name="Cameron C.T."/>
            <person name="Woodward J.E."/>
            <person name="May G.D."/>
            <person name="Brubaker C."/>
            <person name="Broadhvest J."/>
            <person name="Wilkins T.A."/>
        </authorList>
    </citation>
    <scope>NUCLEOTIDE SEQUENCE</scope>
    <source>
        <strain evidence="2">cv. AKA8401</strain>
    </source>
</reference>
<gene>
    <name evidence="1" type="ORF">F383_34326</name>
</gene>
<evidence type="ECO:0000313" key="1">
    <source>
        <dbReference type="EMBL" id="KHG27610.1"/>
    </source>
</evidence>
<dbReference type="Proteomes" id="UP000032142">
    <property type="component" value="Unassembled WGS sequence"/>
</dbReference>
<sequence length="73" mass="8249">MASVQCDNVTPYKTIAGLWHRWAMASVQCDNVTPYKTIAGLWHRCNTMSGILLMYDKFIVEDHGEAMASIDLK</sequence>
<proteinExistence type="predicted"/>
<evidence type="ECO:0000313" key="2">
    <source>
        <dbReference type="Proteomes" id="UP000032142"/>
    </source>
</evidence>
<dbReference type="EMBL" id="KN441772">
    <property type="protein sequence ID" value="KHG27610.1"/>
    <property type="molecule type" value="Genomic_DNA"/>
</dbReference>
<name>A0A0B0PRH0_GOSAR</name>
<accession>A0A0B0PRH0</accession>
<organism evidence="1 2">
    <name type="scientific">Gossypium arboreum</name>
    <name type="common">Tree cotton</name>
    <name type="synonym">Gossypium nanking</name>
    <dbReference type="NCBI Taxonomy" id="29729"/>
    <lineage>
        <taxon>Eukaryota</taxon>
        <taxon>Viridiplantae</taxon>
        <taxon>Streptophyta</taxon>
        <taxon>Embryophyta</taxon>
        <taxon>Tracheophyta</taxon>
        <taxon>Spermatophyta</taxon>
        <taxon>Magnoliopsida</taxon>
        <taxon>eudicotyledons</taxon>
        <taxon>Gunneridae</taxon>
        <taxon>Pentapetalae</taxon>
        <taxon>rosids</taxon>
        <taxon>malvids</taxon>
        <taxon>Malvales</taxon>
        <taxon>Malvaceae</taxon>
        <taxon>Malvoideae</taxon>
        <taxon>Gossypium</taxon>
    </lineage>
</organism>